<protein>
    <submittedName>
        <fullName evidence="2">Uncharacterized protein</fullName>
    </submittedName>
</protein>
<feature type="region of interest" description="Disordered" evidence="1">
    <location>
        <begin position="397"/>
        <end position="421"/>
    </location>
</feature>
<feature type="compositionally biased region" description="Basic residues" evidence="1">
    <location>
        <begin position="397"/>
        <end position="410"/>
    </location>
</feature>
<feature type="compositionally biased region" description="Acidic residues" evidence="1">
    <location>
        <begin position="98"/>
        <end position="112"/>
    </location>
</feature>
<feature type="compositionally biased region" description="Basic and acidic residues" evidence="1">
    <location>
        <begin position="411"/>
        <end position="421"/>
    </location>
</feature>
<dbReference type="Proteomes" id="UP001642484">
    <property type="component" value="Unassembled WGS sequence"/>
</dbReference>
<feature type="region of interest" description="Disordered" evidence="1">
    <location>
        <begin position="280"/>
        <end position="303"/>
    </location>
</feature>
<feature type="compositionally biased region" description="Basic and acidic residues" evidence="1">
    <location>
        <begin position="38"/>
        <end position="86"/>
    </location>
</feature>
<gene>
    <name evidence="2" type="ORF">CCMP2556_LOCUS12867</name>
</gene>
<feature type="compositionally biased region" description="Basic and acidic residues" evidence="1">
    <location>
        <begin position="291"/>
        <end position="303"/>
    </location>
</feature>
<reference evidence="2 3" key="1">
    <citation type="submission" date="2024-02" db="EMBL/GenBank/DDBJ databases">
        <authorList>
            <person name="Chen Y."/>
            <person name="Shah S."/>
            <person name="Dougan E. K."/>
            <person name="Thang M."/>
            <person name="Chan C."/>
        </authorList>
    </citation>
    <scope>NUCLEOTIDE SEQUENCE [LARGE SCALE GENOMIC DNA]</scope>
</reference>
<organism evidence="2 3">
    <name type="scientific">Durusdinium trenchii</name>
    <dbReference type="NCBI Taxonomy" id="1381693"/>
    <lineage>
        <taxon>Eukaryota</taxon>
        <taxon>Sar</taxon>
        <taxon>Alveolata</taxon>
        <taxon>Dinophyceae</taxon>
        <taxon>Suessiales</taxon>
        <taxon>Symbiodiniaceae</taxon>
        <taxon>Durusdinium</taxon>
    </lineage>
</organism>
<keyword evidence="3" id="KW-1185">Reference proteome</keyword>
<evidence type="ECO:0000313" key="3">
    <source>
        <dbReference type="Proteomes" id="UP001642484"/>
    </source>
</evidence>
<dbReference type="EMBL" id="CAXAMN010006380">
    <property type="protein sequence ID" value="CAK9017413.1"/>
    <property type="molecule type" value="Genomic_DNA"/>
</dbReference>
<evidence type="ECO:0000313" key="2">
    <source>
        <dbReference type="EMBL" id="CAK9017413.1"/>
    </source>
</evidence>
<feature type="region of interest" description="Disordered" evidence="1">
    <location>
        <begin position="1"/>
        <end position="112"/>
    </location>
</feature>
<sequence length="421" mass="47288">MAKTKPAQMEQRRSALRKPSGRDSESARSSSTVASTSDMRRVTGKQPDKIDKTAKFESKPKEGGEGKTRREEKEKEKSSKEVTKPKKDGKKRKRDDSPEIEALLDDEASSDEEWATFTRQCNDRKRFPVSLASYADKKKLDLFRLVAVIVERTVQRDVEAKSGRIGVKARDLAPKYVTPDKVPSYIKKLREKGLWSWDEDWPNDEEEIWYYPATGKKFVRRDLTSEKMTLRGESKGPENVELIDNLTASDGILQAGCMPALEMGNEEGMKSMREALAGSVTKTKAPKKPKEKTEELKPATSKERAQALMDDVLKEGVDARKLAVSLQHVQYSEQLVTQLFKHSAHMEKLFGVFQKLTTDSKTKDKKYEAAIDLATEKMKWFEKSKEAAKGLLSGLNKKKKVGKAKAKGKKAKSEGHGGKGA</sequence>
<feature type="compositionally biased region" description="Low complexity" evidence="1">
    <location>
        <begin position="27"/>
        <end position="37"/>
    </location>
</feature>
<accession>A0ABP0JSI9</accession>
<evidence type="ECO:0000256" key="1">
    <source>
        <dbReference type="SAM" id="MobiDB-lite"/>
    </source>
</evidence>
<comment type="caution">
    <text evidence="2">The sequence shown here is derived from an EMBL/GenBank/DDBJ whole genome shotgun (WGS) entry which is preliminary data.</text>
</comment>
<name>A0ABP0JSI9_9DINO</name>
<proteinExistence type="predicted"/>